<dbReference type="GeneID" id="188338"/>
<proteinExistence type="inferred from homology"/>
<evidence type="ECO:0000256" key="7">
    <source>
        <dbReference type="ARBA" id="ARBA00022989"/>
    </source>
</evidence>
<dbReference type="EMBL" id="BX284601">
    <property type="protein sequence ID" value="CAB03537.1"/>
    <property type="molecule type" value="Genomic_DNA"/>
</dbReference>
<dbReference type="AlphaFoldDB" id="O02310"/>
<organism evidence="12 13">
    <name type="scientific">Caenorhabditis elegans</name>
    <dbReference type="NCBI Taxonomy" id="6239"/>
    <lineage>
        <taxon>Eukaryota</taxon>
        <taxon>Metazoa</taxon>
        <taxon>Ecdysozoa</taxon>
        <taxon>Nematoda</taxon>
        <taxon>Chromadorea</taxon>
        <taxon>Rhabditida</taxon>
        <taxon>Rhabditina</taxon>
        <taxon>Rhabditomorpha</taxon>
        <taxon>Rhabditoidea</taxon>
        <taxon>Rhabditidae</taxon>
        <taxon>Peloderinae</taxon>
        <taxon>Caenorhabditis</taxon>
    </lineage>
</organism>
<evidence type="ECO:0000256" key="6">
    <source>
        <dbReference type="ARBA" id="ARBA00022968"/>
    </source>
</evidence>
<keyword evidence="4" id="KW-0808">Transferase</keyword>
<dbReference type="eggNOG" id="KOG2287">
    <property type="taxonomic scope" value="Eukaryota"/>
</dbReference>
<dbReference type="Gene3D" id="3.90.550.50">
    <property type="match status" value="1"/>
</dbReference>
<sequence>MTMKCFLVILPLLVLYWIVSNRKRSGPLTNPHYKECLRKEWYTSPNVSSTEDFGSSYQISFADVQKTFKWLYLPEIDDPEIILTVMTRVDALARRNVLRKTWMTQRNRIKSIFVIGLGGDVDQKTKELVMSEAALYGDMVVTNIEDSFSKVAFKMLSMLLYGFSKVPSAKFIGKVDDDVLFYPNVLLSYMDNNTDTIHPQGSRMYGHITETRFITAGIPTGAECCEKFDSDSKCANYVTFLGGSFLMFTRQAVEGVLMASKHRKFHRIDDTMVTGYLADDVGAQRVNMTMMFMGYEPTKEPILFSSHIPLKDHEYLEQYRIQMADFKEQRLFTKYIGE</sequence>
<dbReference type="Proteomes" id="UP000001940">
    <property type="component" value="Chromosome I"/>
</dbReference>
<gene>
    <name evidence="12" type="ORF">CELE_T09E11.10</name>
    <name evidence="12 14" type="ORF">T09E11.10</name>
</gene>
<dbReference type="OrthoDB" id="6355886at2759"/>
<dbReference type="PANTHER" id="PTHR11214:SF391">
    <property type="entry name" value="BETA-1,3-GALACTOSYLTRANSFERASE BRE-2-RELATED"/>
    <property type="match status" value="1"/>
</dbReference>
<keyword evidence="13" id="KW-1185">Reference proteome</keyword>
<evidence type="ECO:0000313" key="13">
    <source>
        <dbReference type="Proteomes" id="UP000001940"/>
    </source>
</evidence>
<keyword evidence="5" id="KW-0812">Transmembrane</keyword>
<dbReference type="AGR" id="WB:WBGene00011659"/>
<dbReference type="PhylomeDB" id="O02310"/>
<accession>O02310</accession>
<keyword evidence="9" id="KW-0472">Membrane</keyword>
<evidence type="ECO:0000256" key="3">
    <source>
        <dbReference type="ARBA" id="ARBA00022676"/>
    </source>
</evidence>
<dbReference type="CTD" id="188338"/>
<comment type="subcellular location">
    <subcellularLocation>
        <location evidence="1 10">Golgi apparatus membrane</location>
        <topology evidence="1 10">Single-pass type II membrane protein</topology>
    </subcellularLocation>
</comment>
<evidence type="ECO:0000313" key="14">
    <source>
        <dbReference type="WormBase" id="T09E11.10"/>
    </source>
</evidence>
<evidence type="ECO:0000256" key="2">
    <source>
        <dbReference type="ARBA" id="ARBA00008661"/>
    </source>
</evidence>
<dbReference type="RefSeq" id="NP_493124.1">
    <property type="nucleotide sequence ID" value="NM_060723.1"/>
</dbReference>
<feature type="signal peptide" evidence="11">
    <location>
        <begin position="1"/>
        <end position="21"/>
    </location>
</feature>
<dbReference type="GO" id="GO:0006493">
    <property type="term" value="P:protein O-linked glycosylation"/>
    <property type="evidence" value="ECO:0000318"/>
    <property type="project" value="GO_Central"/>
</dbReference>
<evidence type="ECO:0000256" key="5">
    <source>
        <dbReference type="ARBA" id="ARBA00022692"/>
    </source>
</evidence>
<evidence type="ECO:0000256" key="10">
    <source>
        <dbReference type="RuleBase" id="RU363063"/>
    </source>
</evidence>
<keyword evidence="6" id="KW-0735">Signal-anchor</keyword>
<dbReference type="UCSC" id="T09E11.10">
    <property type="organism name" value="c. elegans"/>
</dbReference>
<evidence type="ECO:0000313" key="12">
    <source>
        <dbReference type="EMBL" id="CAB03537.1"/>
    </source>
</evidence>
<keyword evidence="7" id="KW-1133">Transmembrane helix</keyword>
<dbReference type="CAZy" id="GT31">
    <property type="family name" value="Glycosyltransferase Family 31"/>
</dbReference>
<dbReference type="PANTHER" id="PTHR11214">
    <property type="entry name" value="BETA-1,3-N-ACETYLGLUCOSAMINYLTRANSFERASE"/>
    <property type="match status" value="1"/>
</dbReference>
<dbReference type="OMA" id="HITETRF"/>
<dbReference type="WormBase" id="T09E11.10">
    <property type="protein sequence ID" value="CE13515"/>
    <property type="gene ID" value="WBGene00011659"/>
</dbReference>
<dbReference type="Pfam" id="PF01762">
    <property type="entry name" value="Galactosyl_T"/>
    <property type="match status" value="1"/>
</dbReference>
<keyword evidence="8 10" id="KW-0333">Golgi apparatus</keyword>
<dbReference type="PIR" id="T24743">
    <property type="entry name" value="T24743"/>
</dbReference>
<keyword evidence="11" id="KW-0732">Signal</keyword>
<evidence type="ECO:0000256" key="8">
    <source>
        <dbReference type="ARBA" id="ARBA00023034"/>
    </source>
</evidence>
<dbReference type="EC" id="2.4.1.-" evidence="10"/>
<evidence type="ECO:0000256" key="9">
    <source>
        <dbReference type="ARBA" id="ARBA00023136"/>
    </source>
</evidence>
<protein>
    <recommendedName>
        <fullName evidence="10">Hexosyltransferase</fullName>
        <ecNumber evidence="10">2.4.1.-</ecNumber>
    </recommendedName>
</protein>
<dbReference type="KEGG" id="cel:CELE_T09E11.10"/>
<dbReference type="PaxDb" id="6239-T09E11.10"/>
<dbReference type="GO" id="GO:0016757">
    <property type="term" value="F:glycosyltransferase activity"/>
    <property type="evidence" value="ECO:0000318"/>
    <property type="project" value="GO_Central"/>
</dbReference>
<dbReference type="GO" id="GO:0000139">
    <property type="term" value="C:Golgi membrane"/>
    <property type="evidence" value="ECO:0000318"/>
    <property type="project" value="GO_Central"/>
</dbReference>
<dbReference type="HOGENOM" id="CLU_045590_0_0_1"/>
<dbReference type="InParanoid" id="O02310"/>
<feature type="chain" id="PRO_5004156811" description="Hexosyltransferase" evidence="11">
    <location>
        <begin position="22"/>
        <end position="338"/>
    </location>
</feature>
<evidence type="ECO:0000256" key="4">
    <source>
        <dbReference type="ARBA" id="ARBA00022679"/>
    </source>
</evidence>
<evidence type="ECO:0000256" key="11">
    <source>
        <dbReference type="SAM" id="SignalP"/>
    </source>
</evidence>
<keyword evidence="3 10" id="KW-0328">Glycosyltransferase</keyword>
<dbReference type="InterPro" id="IPR002659">
    <property type="entry name" value="Glyco_trans_31"/>
</dbReference>
<comment type="similarity">
    <text evidence="2 10">Belongs to the glycosyltransferase 31 family.</text>
</comment>
<evidence type="ECO:0000256" key="1">
    <source>
        <dbReference type="ARBA" id="ARBA00004323"/>
    </source>
</evidence>
<dbReference type="FunCoup" id="O02310">
    <property type="interactions" value="846"/>
</dbReference>
<dbReference type="GO" id="GO:0016758">
    <property type="term" value="F:hexosyltransferase activity"/>
    <property type="evidence" value="ECO:0007669"/>
    <property type="project" value="InterPro"/>
</dbReference>
<dbReference type="SMR" id="O02310"/>
<name>O02310_CAEEL</name>
<reference evidence="12 13" key="1">
    <citation type="journal article" date="1998" name="Science">
        <title>Genome sequence of the nematode C. elegans: a platform for investigating biology.</title>
        <authorList>
            <consortium name="The C. elegans sequencing consortium"/>
            <person name="Sulson J.E."/>
            <person name="Waterston R."/>
        </authorList>
    </citation>
    <scope>NUCLEOTIDE SEQUENCE [LARGE SCALE GENOMIC DNA]</scope>
    <source>
        <strain evidence="12 13">Bristol N2</strain>
    </source>
</reference>